<evidence type="ECO:0000313" key="2">
    <source>
        <dbReference type="Proteomes" id="UP001459277"/>
    </source>
</evidence>
<dbReference type="InterPro" id="IPR004158">
    <property type="entry name" value="DUF247_pln"/>
</dbReference>
<proteinExistence type="predicted"/>
<evidence type="ECO:0000313" key="1">
    <source>
        <dbReference type="EMBL" id="KAL0007612.1"/>
    </source>
</evidence>
<keyword evidence="2" id="KW-1185">Reference proteome</keyword>
<organism evidence="1 2">
    <name type="scientific">Lithocarpus litseifolius</name>
    <dbReference type="NCBI Taxonomy" id="425828"/>
    <lineage>
        <taxon>Eukaryota</taxon>
        <taxon>Viridiplantae</taxon>
        <taxon>Streptophyta</taxon>
        <taxon>Embryophyta</taxon>
        <taxon>Tracheophyta</taxon>
        <taxon>Spermatophyta</taxon>
        <taxon>Magnoliopsida</taxon>
        <taxon>eudicotyledons</taxon>
        <taxon>Gunneridae</taxon>
        <taxon>Pentapetalae</taxon>
        <taxon>rosids</taxon>
        <taxon>fabids</taxon>
        <taxon>Fagales</taxon>
        <taxon>Fagaceae</taxon>
        <taxon>Lithocarpus</taxon>
    </lineage>
</organism>
<reference evidence="1 2" key="1">
    <citation type="submission" date="2024-01" db="EMBL/GenBank/DDBJ databases">
        <title>A telomere-to-telomere, gap-free genome of sweet tea (Lithocarpus litseifolius).</title>
        <authorList>
            <person name="Zhou J."/>
        </authorList>
    </citation>
    <scope>NUCLEOTIDE SEQUENCE [LARGE SCALE GENOMIC DNA]</scope>
    <source>
        <strain evidence="1">Zhou-2022a</strain>
        <tissue evidence="1">Leaf</tissue>
    </source>
</reference>
<gene>
    <name evidence="1" type="ORF">SO802_009114</name>
</gene>
<accession>A0AAW2DAH5</accession>
<sequence>MRCEELAIDIPLVMEPAQWPECCIYRVLPKKLRMVNKEAYTTKLISIGPLHHGEYELHAMEMLKLRYLKEFCYRTGTCHKDIASIIKANELKIRRCYDEIFYISSEDFVNIVVLDSIFIIELFLRSANGGFGNKTVGELHRSGVSSNKIARTTVLIIGPPTLIFIKVCSIIGLSALVIGVATPATKLPKLIIEVTSMGTRPSESIVGAASLGTIPPAPIAQPIGPVT</sequence>
<dbReference type="EMBL" id="JAZDWU010000003">
    <property type="protein sequence ID" value="KAL0007612.1"/>
    <property type="molecule type" value="Genomic_DNA"/>
</dbReference>
<dbReference type="AlphaFoldDB" id="A0AAW2DAH5"/>
<protein>
    <submittedName>
        <fullName evidence="1">Uncharacterized protein</fullName>
    </submittedName>
</protein>
<dbReference type="Proteomes" id="UP001459277">
    <property type="component" value="Unassembled WGS sequence"/>
</dbReference>
<name>A0AAW2DAH5_9ROSI</name>
<dbReference type="PANTHER" id="PTHR31170:SF9">
    <property type="entry name" value="PROTEIN, PUTATIVE (DUF247)-RELATED"/>
    <property type="match status" value="1"/>
</dbReference>
<dbReference type="PANTHER" id="PTHR31170">
    <property type="entry name" value="BNAC04G53230D PROTEIN"/>
    <property type="match status" value="1"/>
</dbReference>
<dbReference type="Pfam" id="PF03140">
    <property type="entry name" value="DUF247"/>
    <property type="match status" value="1"/>
</dbReference>
<comment type="caution">
    <text evidence="1">The sequence shown here is derived from an EMBL/GenBank/DDBJ whole genome shotgun (WGS) entry which is preliminary data.</text>
</comment>